<dbReference type="STRING" id="1122133.SAMN02745157_2211"/>
<dbReference type="SUPFAM" id="SSF53850">
    <property type="entry name" value="Periplasmic binding protein-like II"/>
    <property type="match status" value="1"/>
</dbReference>
<dbReference type="Pfam" id="PF01547">
    <property type="entry name" value="SBP_bac_1"/>
    <property type="match status" value="1"/>
</dbReference>
<dbReference type="Proteomes" id="UP000184485">
    <property type="component" value="Unassembled WGS sequence"/>
</dbReference>
<reference evidence="5 6" key="1">
    <citation type="submission" date="2016-11" db="EMBL/GenBank/DDBJ databases">
        <authorList>
            <person name="Jaros S."/>
            <person name="Januszkiewicz K."/>
            <person name="Wedrychowicz H."/>
        </authorList>
    </citation>
    <scope>NUCLEOTIDE SEQUENCE [LARGE SCALE GENOMIC DNA]</scope>
    <source>
        <strain evidence="5 6">DSM 19436</strain>
    </source>
</reference>
<comment type="subcellular location">
    <subcellularLocation>
        <location evidence="1">Periplasm</location>
    </subcellularLocation>
</comment>
<protein>
    <submittedName>
        <fullName evidence="5">Carbohydrate ABC transporter substrate-binding protein, CUT1 family</fullName>
    </submittedName>
</protein>
<name>A0A1M5C4P5_9HYPH</name>
<evidence type="ECO:0000256" key="3">
    <source>
        <dbReference type="ARBA" id="ARBA00022764"/>
    </source>
</evidence>
<accession>A0A1M5C4P5</accession>
<dbReference type="GO" id="GO:0042597">
    <property type="term" value="C:periplasmic space"/>
    <property type="evidence" value="ECO:0007669"/>
    <property type="project" value="UniProtKB-SubCell"/>
</dbReference>
<dbReference type="PANTHER" id="PTHR43649:SF12">
    <property type="entry name" value="DIACETYLCHITOBIOSE BINDING PROTEIN DASA"/>
    <property type="match status" value="1"/>
</dbReference>
<keyword evidence="4" id="KW-0732">Signal</keyword>
<dbReference type="PANTHER" id="PTHR43649">
    <property type="entry name" value="ARABINOSE-BINDING PROTEIN-RELATED"/>
    <property type="match status" value="1"/>
</dbReference>
<feature type="signal peptide" evidence="4">
    <location>
        <begin position="1"/>
        <end position="26"/>
    </location>
</feature>
<dbReference type="OrthoDB" id="7319459at2"/>
<dbReference type="AlphaFoldDB" id="A0A1M5C4P5"/>
<evidence type="ECO:0000313" key="5">
    <source>
        <dbReference type="EMBL" id="SHF49567.1"/>
    </source>
</evidence>
<dbReference type="Gene3D" id="3.40.190.10">
    <property type="entry name" value="Periplasmic binding protein-like II"/>
    <property type="match status" value="1"/>
</dbReference>
<dbReference type="CDD" id="cd13585">
    <property type="entry name" value="PBP2_TMBP_like"/>
    <property type="match status" value="1"/>
</dbReference>
<evidence type="ECO:0000256" key="4">
    <source>
        <dbReference type="SAM" id="SignalP"/>
    </source>
</evidence>
<organism evidence="5 6">
    <name type="scientific">Kaistia soli DSM 19436</name>
    <dbReference type="NCBI Taxonomy" id="1122133"/>
    <lineage>
        <taxon>Bacteria</taxon>
        <taxon>Pseudomonadati</taxon>
        <taxon>Pseudomonadota</taxon>
        <taxon>Alphaproteobacteria</taxon>
        <taxon>Hyphomicrobiales</taxon>
        <taxon>Kaistiaceae</taxon>
        <taxon>Kaistia</taxon>
    </lineage>
</organism>
<dbReference type="InterPro" id="IPR050490">
    <property type="entry name" value="Bact_solute-bd_prot1"/>
</dbReference>
<keyword evidence="3" id="KW-0574">Periplasm</keyword>
<sequence>MDILKNAARLAAAAGCALVMSTAVRAEPVTLTWFMWSGSDAEVSAWKHVAGLVTEKYPDIKIEFQTASWPDYWTKLPALAASGQLPDIISLQSMRTPGFANLFEPLDPYAKKDGFDLAAFDTSIVQGLTDDGGLRALPYDFGPMVMFYNQDMFEKYKVEEPKVGWTNDDFLKAAKALTVDGNYGTAQSVPDVFFAYARSAGANYLKDGALDLTNEPLKAAFQSYVDVVAKDKVAPLFPASGTPSGAQANGRFVAGSVAMYVDGPWSLINVKDSVKFKVGIAPLPAGAAGSISLSAGSGFGIASTSKHKDEAWKALQVLTGPEAEEYLASNGRAFAARNAQQKFWYESAAKGVANAQATIEAALKTAEPYKTTAEWNTVSQLFEQYAPLAFAGSQSAATTLDQIQQLSEQ</sequence>
<dbReference type="EMBL" id="FQUP01000002">
    <property type="protein sequence ID" value="SHF49567.1"/>
    <property type="molecule type" value="Genomic_DNA"/>
</dbReference>
<proteinExistence type="inferred from homology"/>
<keyword evidence="6" id="KW-1185">Reference proteome</keyword>
<comment type="similarity">
    <text evidence="2">Belongs to the bacterial solute-binding protein 1 family.</text>
</comment>
<evidence type="ECO:0000256" key="2">
    <source>
        <dbReference type="ARBA" id="ARBA00008520"/>
    </source>
</evidence>
<evidence type="ECO:0000313" key="6">
    <source>
        <dbReference type="Proteomes" id="UP000184485"/>
    </source>
</evidence>
<dbReference type="InterPro" id="IPR006059">
    <property type="entry name" value="SBP"/>
</dbReference>
<evidence type="ECO:0000256" key="1">
    <source>
        <dbReference type="ARBA" id="ARBA00004418"/>
    </source>
</evidence>
<feature type="chain" id="PRO_5012364018" evidence="4">
    <location>
        <begin position="27"/>
        <end position="409"/>
    </location>
</feature>
<dbReference type="RefSeq" id="WP_073052935.1">
    <property type="nucleotide sequence ID" value="NZ_FQUP01000002.1"/>
</dbReference>
<gene>
    <name evidence="5" type="ORF">SAMN02745157_2211</name>
</gene>